<gene>
    <name evidence="2" type="ORF">CJ255_06435</name>
</gene>
<proteinExistence type="predicted"/>
<organism evidence="2 3">
    <name type="scientific">Candidatus Viridilinea mediisalina</name>
    <dbReference type="NCBI Taxonomy" id="2024553"/>
    <lineage>
        <taxon>Bacteria</taxon>
        <taxon>Bacillati</taxon>
        <taxon>Chloroflexota</taxon>
        <taxon>Chloroflexia</taxon>
        <taxon>Chloroflexales</taxon>
        <taxon>Chloroflexineae</taxon>
        <taxon>Oscillochloridaceae</taxon>
        <taxon>Candidatus Viridilinea</taxon>
    </lineage>
</organism>
<dbReference type="EMBL" id="NQWI01000019">
    <property type="protein sequence ID" value="PDW03885.1"/>
    <property type="molecule type" value="Genomic_DNA"/>
</dbReference>
<name>A0A2A6RLS9_9CHLR</name>
<feature type="transmembrane region" description="Helical" evidence="1">
    <location>
        <begin position="30"/>
        <end position="48"/>
    </location>
</feature>
<reference evidence="3" key="1">
    <citation type="submission" date="2017-08" db="EMBL/GenBank/DDBJ databases">
        <authorList>
            <person name="Grouzdev D.S."/>
            <person name="Gaisin V.A."/>
            <person name="Rysina M.S."/>
            <person name="Gorlenko V.M."/>
        </authorList>
    </citation>
    <scope>NUCLEOTIDE SEQUENCE [LARGE SCALE GENOMIC DNA]</scope>
    <source>
        <strain evidence="3">Kir15-3F</strain>
    </source>
</reference>
<accession>A0A2A6RLS9</accession>
<evidence type="ECO:0000313" key="2">
    <source>
        <dbReference type="EMBL" id="PDW03885.1"/>
    </source>
</evidence>
<dbReference type="Proteomes" id="UP000220527">
    <property type="component" value="Unassembled WGS sequence"/>
</dbReference>
<protein>
    <submittedName>
        <fullName evidence="2">Uncharacterized protein</fullName>
    </submittedName>
</protein>
<evidence type="ECO:0000313" key="3">
    <source>
        <dbReference type="Proteomes" id="UP000220527"/>
    </source>
</evidence>
<dbReference type="AlphaFoldDB" id="A0A2A6RLS9"/>
<sequence length="61" mass="7013">MGFRVLDHAACSRVIGITVQHGQTPARQRTIITIIAGMVVLLMQWWLLYPLHQTMDLPIWD</sequence>
<keyword evidence="1" id="KW-0812">Transmembrane</keyword>
<comment type="caution">
    <text evidence="2">The sequence shown here is derived from an EMBL/GenBank/DDBJ whole genome shotgun (WGS) entry which is preliminary data.</text>
</comment>
<keyword evidence="1" id="KW-1133">Transmembrane helix</keyword>
<keyword evidence="3" id="KW-1185">Reference proteome</keyword>
<keyword evidence="1" id="KW-0472">Membrane</keyword>
<evidence type="ECO:0000256" key="1">
    <source>
        <dbReference type="SAM" id="Phobius"/>
    </source>
</evidence>